<evidence type="ECO:0000256" key="1">
    <source>
        <dbReference type="SAM" id="MobiDB-lite"/>
    </source>
</evidence>
<accession>A0A8R7R115</accession>
<dbReference type="AlphaFoldDB" id="A0A8R7R115"/>
<reference evidence="2" key="2">
    <citation type="submission" date="2018-03" db="EMBL/GenBank/DDBJ databases">
        <title>The Triticum urartu genome reveals the dynamic nature of wheat genome evolution.</title>
        <authorList>
            <person name="Ling H."/>
            <person name="Ma B."/>
            <person name="Shi X."/>
            <person name="Liu H."/>
            <person name="Dong L."/>
            <person name="Sun H."/>
            <person name="Cao Y."/>
            <person name="Gao Q."/>
            <person name="Zheng S."/>
            <person name="Li Y."/>
            <person name="Yu Y."/>
            <person name="Du H."/>
            <person name="Qi M."/>
            <person name="Li Y."/>
            <person name="Yu H."/>
            <person name="Cui Y."/>
            <person name="Wang N."/>
            <person name="Chen C."/>
            <person name="Wu H."/>
            <person name="Zhao Y."/>
            <person name="Zhang J."/>
            <person name="Li Y."/>
            <person name="Zhou W."/>
            <person name="Zhang B."/>
            <person name="Hu W."/>
            <person name="Eijk M."/>
            <person name="Tang J."/>
            <person name="Witsenboer H."/>
            <person name="Zhao S."/>
            <person name="Li Z."/>
            <person name="Zhang A."/>
            <person name="Wang D."/>
            <person name="Liang C."/>
        </authorList>
    </citation>
    <scope>NUCLEOTIDE SEQUENCE [LARGE SCALE GENOMIC DNA]</scope>
    <source>
        <strain evidence="2">cv. G1812</strain>
    </source>
</reference>
<dbReference type="Gramene" id="TuG1812G0700001735.01.T01">
    <property type="protein sequence ID" value="TuG1812G0700001735.01.T01.cds344322"/>
    <property type="gene ID" value="TuG1812G0700001735.01"/>
</dbReference>
<reference evidence="3" key="1">
    <citation type="journal article" date="2013" name="Nature">
        <title>Draft genome of the wheat A-genome progenitor Triticum urartu.</title>
        <authorList>
            <person name="Ling H.Q."/>
            <person name="Zhao S."/>
            <person name="Liu D."/>
            <person name="Wang J."/>
            <person name="Sun H."/>
            <person name="Zhang C."/>
            <person name="Fan H."/>
            <person name="Li D."/>
            <person name="Dong L."/>
            <person name="Tao Y."/>
            <person name="Gao C."/>
            <person name="Wu H."/>
            <person name="Li Y."/>
            <person name="Cui Y."/>
            <person name="Guo X."/>
            <person name="Zheng S."/>
            <person name="Wang B."/>
            <person name="Yu K."/>
            <person name="Liang Q."/>
            <person name="Yang W."/>
            <person name="Lou X."/>
            <person name="Chen J."/>
            <person name="Feng M."/>
            <person name="Jian J."/>
            <person name="Zhang X."/>
            <person name="Luo G."/>
            <person name="Jiang Y."/>
            <person name="Liu J."/>
            <person name="Wang Z."/>
            <person name="Sha Y."/>
            <person name="Zhang B."/>
            <person name="Wu H."/>
            <person name="Tang D."/>
            <person name="Shen Q."/>
            <person name="Xue P."/>
            <person name="Zou S."/>
            <person name="Wang X."/>
            <person name="Liu X."/>
            <person name="Wang F."/>
            <person name="Yang Y."/>
            <person name="An X."/>
            <person name="Dong Z."/>
            <person name="Zhang K."/>
            <person name="Zhang X."/>
            <person name="Luo M.C."/>
            <person name="Dvorak J."/>
            <person name="Tong Y."/>
            <person name="Wang J."/>
            <person name="Yang H."/>
            <person name="Li Z."/>
            <person name="Wang D."/>
            <person name="Zhang A."/>
            <person name="Wang J."/>
        </authorList>
    </citation>
    <scope>NUCLEOTIDE SEQUENCE</scope>
    <source>
        <strain evidence="3">cv. G1812</strain>
    </source>
</reference>
<dbReference type="Proteomes" id="UP000015106">
    <property type="component" value="Chromosome 7"/>
</dbReference>
<evidence type="ECO:0000313" key="3">
    <source>
        <dbReference type="Proteomes" id="UP000015106"/>
    </source>
</evidence>
<dbReference type="EnsemblPlants" id="TuG1812G0700001735.01.T01">
    <property type="protein sequence ID" value="TuG1812G0700001735.01.T01.cds344322"/>
    <property type="gene ID" value="TuG1812G0700001735.01"/>
</dbReference>
<reference evidence="2" key="3">
    <citation type="submission" date="2022-06" db="UniProtKB">
        <authorList>
            <consortium name="EnsemblPlants"/>
        </authorList>
    </citation>
    <scope>IDENTIFICATION</scope>
</reference>
<name>A0A8R7R115_TRIUA</name>
<keyword evidence="3" id="KW-1185">Reference proteome</keyword>
<feature type="compositionally biased region" description="Low complexity" evidence="1">
    <location>
        <begin position="40"/>
        <end position="80"/>
    </location>
</feature>
<organism evidence="2 3">
    <name type="scientific">Triticum urartu</name>
    <name type="common">Red wild einkorn</name>
    <name type="synonym">Crithodium urartu</name>
    <dbReference type="NCBI Taxonomy" id="4572"/>
    <lineage>
        <taxon>Eukaryota</taxon>
        <taxon>Viridiplantae</taxon>
        <taxon>Streptophyta</taxon>
        <taxon>Embryophyta</taxon>
        <taxon>Tracheophyta</taxon>
        <taxon>Spermatophyta</taxon>
        <taxon>Magnoliopsida</taxon>
        <taxon>Liliopsida</taxon>
        <taxon>Poales</taxon>
        <taxon>Poaceae</taxon>
        <taxon>BOP clade</taxon>
        <taxon>Pooideae</taxon>
        <taxon>Triticodae</taxon>
        <taxon>Triticeae</taxon>
        <taxon>Triticinae</taxon>
        <taxon>Triticum</taxon>
    </lineage>
</organism>
<feature type="region of interest" description="Disordered" evidence="1">
    <location>
        <begin position="40"/>
        <end position="84"/>
    </location>
</feature>
<protein>
    <submittedName>
        <fullName evidence="2">Uncharacterized protein</fullName>
    </submittedName>
</protein>
<sequence length="157" mass="16572">MEAAAAGRLSGEGSSGRCGGCGCGGWRRCTGGRCGGCAPATPGPSASSSRAGRSWAPSTRPPASSAPAPRRSGRWPPSGSEIPTDLTVGGSAVKGFTYYRVGIMRQRHHLRSLYILLPSSQNKCLNFITILALVQIYAKLKTLIVGWREYYEGVLRA</sequence>
<evidence type="ECO:0000313" key="2">
    <source>
        <dbReference type="EnsemblPlants" id="TuG1812G0700001735.01.T01.cds344322"/>
    </source>
</evidence>
<proteinExistence type="predicted"/>